<evidence type="ECO:0000313" key="1">
    <source>
        <dbReference type="EMBL" id="GHO61041.1"/>
    </source>
</evidence>
<keyword evidence="2" id="KW-1185">Reference proteome</keyword>
<organism evidence="1 2">
    <name type="scientific">Ktedonobacter robiniae</name>
    <dbReference type="NCBI Taxonomy" id="2778365"/>
    <lineage>
        <taxon>Bacteria</taxon>
        <taxon>Bacillati</taxon>
        <taxon>Chloroflexota</taxon>
        <taxon>Ktedonobacteria</taxon>
        <taxon>Ktedonobacterales</taxon>
        <taxon>Ktedonobacteraceae</taxon>
        <taxon>Ktedonobacter</taxon>
    </lineage>
</organism>
<gene>
    <name evidence="1" type="ORF">KSB_95160</name>
</gene>
<dbReference type="Proteomes" id="UP000654345">
    <property type="component" value="Unassembled WGS sequence"/>
</dbReference>
<sequence length="172" mass="20314">MLQQQVQASQQGRILVANMGISYRLELEYGYYRLCYTQVPTARHRLIHNLLAEKDITQYELTDMVDEGRMLPPYQDARIEDCSGTIVTPVKIYHFWLDWVNGQYSLGDKSSYTSYTGEIRTFWNELEAEDYMGSIKDARRRMTLRRRVENPQTDESGEMWEIREEEANIARP</sequence>
<comment type="caution">
    <text evidence="1">The sequence shown here is derived from an EMBL/GenBank/DDBJ whole genome shotgun (WGS) entry which is preliminary data.</text>
</comment>
<proteinExistence type="predicted"/>
<name>A0ABQ3V722_9CHLR</name>
<dbReference type="EMBL" id="BNJG01000009">
    <property type="protein sequence ID" value="GHO61041.1"/>
    <property type="molecule type" value="Genomic_DNA"/>
</dbReference>
<evidence type="ECO:0000313" key="2">
    <source>
        <dbReference type="Proteomes" id="UP000654345"/>
    </source>
</evidence>
<accession>A0ABQ3V722</accession>
<protein>
    <submittedName>
        <fullName evidence="1">Uncharacterized protein</fullName>
    </submittedName>
</protein>
<reference evidence="1 2" key="1">
    <citation type="journal article" date="2021" name="Int. J. Syst. Evol. Microbiol.">
        <title>Reticulibacter mediterranei gen. nov., sp. nov., within the new family Reticulibacteraceae fam. nov., and Ktedonospora formicarum gen. nov., sp. nov., Ktedonobacter robiniae sp. nov., Dictyobacter formicarum sp. nov. and Dictyobacter arantiisoli sp. nov., belonging to the class Ktedonobacteria.</title>
        <authorList>
            <person name="Yabe S."/>
            <person name="Zheng Y."/>
            <person name="Wang C.M."/>
            <person name="Sakai Y."/>
            <person name="Abe K."/>
            <person name="Yokota A."/>
            <person name="Donadio S."/>
            <person name="Cavaletti L."/>
            <person name="Monciardini P."/>
        </authorList>
    </citation>
    <scope>NUCLEOTIDE SEQUENCE [LARGE SCALE GENOMIC DNA]</scope>
    <source>
        <strain evidence="1 2">SOSP1-30</strain>
    </source>
</reference>